<proteinExistence type="predicted"/>
<sequence>MQEICITIQILEQIHLIAILLVRTNLNRLSFRLILILLVGHGQNLEEGFKENMQTIKRLIIVGNGFDLDHELNTEYSGFKEYLLNNQYGDAFSLIPSPSYDHHGEEYFDNDELKCFLFRKIQGDYDDEWKNFEERLAYLDFSESLVSLSELGNTDGNEWHDAEDNEDNMNNAFRAFSHLTDYFMEWLNDVIDEYNADTSSWKTKASFSRLLNTNTNILDFNYTKTVENLYKFNNVKHIHGTLSDEDIILGHSHINQTTTEQFLGADDTIIELEQSLRKDTNRIICNNIDFFDNLYDVEEVYTYGFSFSDVDMPYVAEIINKISSNATWFLHSSPYEIKNEENYVQKLKNNDFIGTIKEWL</sequence>
<dbReference type="AlphaFoldDB" id="A0A2A3TU34"/>
<reference evidence="1 2" key="1">
    <citation type="submission" date="2017-09" db="EMBL/GenBank/DDBJ databases">
        <title>Genome sequence of Lactobacillus brevis D7.</title>
        <authorList>
            <person name="Kwon M.-S."/>
            <person name="Lim S.K."/>
            <person name="Choi H.-J."/>
        </authorList>
    </citation>
    <scope>NUCLEOTIDE SEQUENCE [LARGE SCALE GENOMIC DNA]</scope>
    <source>
        <strain evidence="1 2">D7</strain>
    </source>
</reference>
<dbReference type="Proteomes" id="UP000217918">
    <property type="component" value="Unassembled WGS sequence"/>
</dbReference>
<organism evidence="1 2">
    <name type="scientific">Levilactobacillus brevis</name>
    <name type="common">Lactobacillus brevis</name>
    <dbReference type="NCBI Taxonomy" id="1580"/>
    <lineage>
        <taxon>Bacteria</taxon>
        <taxon>Bacillati</taxon>
        <taxon>Bacillota</taxon>
        <taxon>Bacilli</taxon>
        <taxon>Lactobacillales</taxon>
        <taxon>Lactobacillaceae</taxon>
        <taxon>Levilactobacillus</taxon>
    </lineage>
</organism>
<dbReference type="EMBL" id="NVYO01000006">
    <property type="protein sequence ID" value="PBQ22345.1"/>
    <property type="molecule type" value="Genomic_DNA"/>
</dbReference>
<dbReference type="Pfam" id="PF14253">
    <property type="entry name" value="AbiH"/>
    <property type="match status" value="1"/>
</dbReference>
<evidence type="ECO:0008006" key="3">
    <source>
        <dbReference type="Google" id="ProtNLM"/>
    </source>
</evidence>
<evidence type="ECO:0000313" key="2">
    <source>
        <dbReference type="Proteomes" id="UP000217918"/>
    </source>
</evidence>
<dbReference type="InterPro" id="IPR025935">
    <property type="entry name" value="AbiH"/>
</dbReference>
<gene>
    <name evidence="1" type="ORF">CNR29_14130</name>
</gene>
<name>A0A2A3TU34_LEVBR</name>
<evidence type="ECO:0000313" key="1">
    <source>
        <dbReference type="EMBL" id="PBQ22345.1"/>
    </source>
</evidence>
<comment type="caution">
    <text evidence="1">The sequence shown here is derived from an EMBL/GenBank/DDBJ whole genome shotgun (WGS) entry which is preliminary data.</text>
</comment>
<protein>
    <recommendedName>
        <fullName evidence="3">Bacteriophage abortive infection AbiH</fullName>
    </recommendedName>
</protein>
<accession>A0A2A3TU34</accession>